<name>A0A9P5MPG3_9AGAM</name>
<gene>
    <name evidence="1" type="ORF">DFH94DRAFT_200471</name>
</gene>
<accession>A0A9P5MPG3</accession>
<organism evidence="1 2">
    <name type="scientific">Russula ochroleuca</name>
    <dbReference type="NCBI Taxonomy" id="152965"/>
    <lineage>
        <taxon>Eukaryota</taxon>
        <taxon>Fungi</taxon>
        <taxon>Dikarya</taxon>
        <taxon>Basidiomycota</taxon>
        <taxon>Agaricomycotina</taxon>
        <taxon>Agaricomycetes</taxon>
        <taxon>Russulales</taxon>
        <taxon>Russulaceae</taxon>
        <taxon>Russula</taxon>
    </lineage>
</organism>
<evidence type="ECO:0000313" key="1">
    <source>
        <dbReference type="EMBL" id="KAF8471354.1"/>
    </source>
</evidence>
<reference evidence="1" key="1">
    <citation type="submission" date="2019-10" db="EMBL/GenBank/DDBJ databases">
        <authorList>
            <consortium name="DOE Joint Genome Institute"/>
            <person name="Kuo A."/>
            <person name="Miyauchi S."/>
            <person name="Kiss E."/>
            <person name="Drula E."/>
            <person name="Kohler A."/>
            <person name="Sanchez-Garcia M."/>
            <person name="Andreopoulos B."/>
            <person name="Barry K.W."/>
            <person name="Bonito G."/>
            <person name="Buee M."/>
            <person name="Carver A."/>
            <person name="Chen C."/>
            <person name="Cichocki N."/>
            <person name="Clum A."/>
            <person name="Culley D."/>
            <person name="Crous P.W."/>
            <person name="Fauchery L."/>
            <person name="Girlanda M."/>
            <person name="Hayes R."/>
            <person name="Keri Z."/>
            <person name="LaButti K."/>
            <person name="Lipzen A."/>
            <person name="Lombard V."/>
            <person name="Magnuson J."/>
            <person name="Maillard F."/>
            <person name="Morin E."/>
            <person name="Murat C."/>
            <person name="Nolan M."/>
            <person name="Ohm R."/>
            <person name="Pangilinan J."/>
            <person name="Pereira M."/>
            <person name="Perotto S."/>
            <person name="Peter M."/>
            <person name="Riley R."/>
            <person name="Sitrit Y."/>
            <person name="Stielow B."/>
            <person name="Szollosi G."/>
            <person name="Zifcakova L."/>
            <person name="Stursova M."/>
            <person name="Spatafora J.W."/>
            <person name="Tedersoo L."/>
            <person name="Vaario L.-M."/>
            <person name="Yamada A."/>
            <person name="Yan M."/>
            <person name="Wang P."/>
            <person name="Xu J."/>
            <person name="Bruns T."/>
            <person name="Baldrian P."/>
            <person name="Vilgalys R."/>
            <person name="Henrissat B."/>
            <person name="Grigoriev I.V."/>
            <person name="Hibbett D."/>
            <person name="Nagy L.G."/>
            <person name="Martin F.M."/>
        </authorList>
    </citation>
    <scope>NUCLEOTIDE SEQUENCE</scope>
    <source>
        <strain evidence="1">Prilba</strain>
    </source>
</reference>
<reference evidence="1" key="2">
    <citation type="journal article" date="2020" name="Nat. Commun.">
        <title>Large-scale genome sequencing of mycorrhizal fungi provides insights into the early evolution of symbiotic traits.</title>
        <authorList>
            <person name="Miyauchi S."/>
            <person name="Kiss E."/>
            <person name="Kuo A."/>
            <person name="Drula E."/>
            <person name="Kohler A."/>
            <person name="Sanchez-Garcia M."/>
            <person name="Morin E."/>
            <person name="Andreopoulos B."/>
            <person name="Barry K.W."/>
            <person name="Bonito G."/>
            <person name="Buee M."/>
            <person name="Carver A."/>
            <person name="Chen C."/>
            <person name="Cichocki N."/>
            <person name="Clum A."/>
            <person name="Culley D."/>
            <person name="Crous P.W."/>
            <person name="Fauchery L."/>
            <person name="Girlanda M."/>
            <person name="Hayes R.D."/>
            <person name="Keri Z."/>
            <person name="LaButti K."/>
            <person name="Lipzen A."/>
            <person name="Lombard V."/>
            <person name="Magnuson J."/>
            <person name="Maillard F."/>
            <person name="Murat C."/>
            <person name="Nolan M."/>
            <person name="Ohm R.A."/>
            <person name="Pangilinan J."/>
            <person name="Pereira M.F."/>
            <person name="Perotto S."/>
            <person name="Peter M."/>
            <person name="Pfister S."/>
            <person name="Riley R."/>
            <person name="Sitrit Y."/>
            <person name="Stielow J.B."/>
            <person name="Szollosi G."/>
            <person name="Zifcakova L."/>
            <person name="Stursova M."/>
            <person name="Spatafora J.W."/>
            <person name="Tedersoo L."/>
            <person name="Vaario L.M."/>
            <person name="Yamada A."/>
            <person name="Yan M."/>
            <person name="Wang P."/>
            <person name="Xu J."/>
            <person name="Bruns T."/>
            <person name="Baldrian P."/>
            <person name="Vilgalys R."/>
            <person name="Dunand C."/>
            <person name="Henrissat B."/>
            <person name="Grigoriev I.V."/>
            <person name="Hibbett D."/>
            <person name="Nagy L.G."/>
            <person name="Martin F.M."/>
        </authorList>
    </citation>
    <scope>NUCLEOTIDE SEQUENCE</scope>
    <source>
        <strain evidence="1">Prilba</strain>
    </source>
</reference>
<sequence length="139" mass="16194">MQSLIPDDRALMERLIRFGQVHDLLRKTAERAQKLDRESNAALEAYRRQVPTPDVHLAHSDGLYVCSTPYTFWCRRELIGGYRKEQVERLTAETMWELKETNVALQLAQDKLRAVWSVVSEREQAQRLALLDEINLVKS</sequence>
<dbReference type="Proteomes" id="UP000759537">
    <property type="component" value="Unassembled WGS sequence"/>
</dbReference>
<protein>
    <submittedName>
        <fullName evidence="1">Uncharacterized protein</fullName>
    </submittedName>
</protein>
<evidence type="ECO:0000313" key="2">
    <source>
        <dbReference type="Proteomes" id="UP000759537"/>
    </source>
</evidence>
<comment type="caution">
    <text evidence="1">The sequence shown here is derived from an EMBL/GenBank/DDBJ whole genome shotgun (WGS) entry which is preliminary data.</text>
</comment>
<dbReference type="EMBL" id="WHVB01000023">
    <property type="protein sequence ID" value="KAF8471354.1"/>
    <property type="molecule type" value="Genomic_DNA"/>
</dbReference>
<keyword evidence="2" id="KW-1185">Reference proteome</keyword>
<dbReference type="AlphaFoldDB" id="A0A9P5MPG3"/>
<proteinExistence type="predicted"/>
<dbReference type="OrthoDB" id="5569911at2759"/>